<evidence type="ECO:0000313" key="2">
    <source>
        <dbReference type="Proteomes" id="UP000537126"/>
    </source>
</evidence>
<accession>A0A846MM59</accession>
<dbReference type="GO" id="GO:0019441">
    <property type="term" value="P:L-tryptophan catabolic process to kynurenine"/>
    <property type="evidence" value="ECO:0007669"/>
    <property type="project" value="InterPro"/>
</dbReference>
<evidence type="ECO:0000313" key="1">
    <source>
        <dbReference type="EMBL" id="NIK72564.1"/>
    </source>
</evidence>
<dbReference type="InterPro" id="IPR007325">
    <property type="entry name" value="KFase/CYL"/>
</dbReference>
<protein>
    <submittedName>
        <fullName evidence="1">Kynurenine formamidase</fullName>
    </submittedName>
</protein>
<dbReference type="Proteomes" id="UP000537126">
    <property type="component" value="Unassembled WGS sequence"/>
</dbReference>
<reference evidence="1 2" key="1">
    <citation type="submission" date="2020-03" db="EMBL/GenBank/DDBJ databases">
        <title>Genomic Encyclopedia of Type Strains, Phase IV (KMG-IV): sequencing the most valuable type-strain genomes for metagenomic binning, comparative biology and taxonomic classification.</title>
        <authorList>
            <person name="Goeker M."/>
        </authorList>
    </citation>
    <scope>NUCLEOTIDE SEQUENCE [LARGE SCALE GENOMIC DNA]</scope>
    <source>
        <strain evidence="1 2">DSM 5718</strain>
    </source>
</reference>
<dbReference type="Gene3D" id="3.50.30.50">
    <property type="entry name" value="Putative cyclase"/>
    <property type="match status" value="1"/>
</dbReference>
<sequence length="259" mass="29076">MNKDITIHWHGKNYRLNMQEATPVGIPLRAGHQNPNCYWAEPPRFETIRVGDFVGSVSEGGSCNYQKVTLTPHGNGTHTECYGHICDEPQATIAHCLQAGWWVALLVSLEPEKQTSGDQLLTLRALKESMKKLPDVPFEALVIRTLPNTTAKLTKNYNATNPPYIEPALAEWCARHEVCHLLVDLPSLDREEDGGKLAAHKAFWQYPQAIRRHATVTELIYVPDALADGLYVLQLMAPFWEIDAVPSTPLLFPMKELET</sequence>
<gene>
    <name evidence="1" type="ORF">FHS56_000050</name>
</gene>
<proteinExistence type="predicted"/>
<dbReference type="RefSeq" id="WP_243844116.1">
    <property type="nucleotide sequence ID" value="NZ_JAASRN010000001.1"/>
</dbReference>
<dbReference type="SUPFAM" id="SSF102198">
    <property type="entry name" value="Putative cyclase"/>
    <property type="match status" value="1"/>
</dbReference>
<dbReference type="Pfam" id="PF04199">
    <property type="entry name" value="Cyclase"/>
    <property type="match status" value="1"/>
</dbReference>
<dbReference type="InterPro" id="IPR037175">
    <property type="entry name" value="KFase_sf"/>
</dbReference>
<dbReference type="GO" id="GO:0004061">
    <property type="term" value="F:arylformamidase activity"/>
    <property type="evidence" value="ECO:0007669"/>
    <property type="project" value="InterPro"/>
</dbReference>
<organism evidence="1 2">
    <name type="scientific">Thermonema lapsum</name>
    <dbReference type="NCBI Taxonomy" id="28195"/>
    <lineage>
        <taxon>Bacteria</taxon>
        <taxon>Pseudomonadati</taxon>
        <taxon>Bacteroidota</taxon>
        <taxon>Cytophagia</taxon>
        <taxon>Cytophagales</taxon>
        <taxon>Thermonemataceae</taxon>
        <taxon>Thermonema</taxon>
    </lineage>
</organism>
<dbReference type="EMBL" id="JAASRN010000001">
    <property type="protein sequence ID" value="NIK72564.1"/>
    <property type="molecule type" value="Genomic_DNA"/>
</dbReference>
<dbReference type="AlphaFoldDB" id="A0A846MM59"/>
<keyword evidence="2" id="KW-1185">Reference proteome</keyword>
<comment type="caution">
    <text evidence="1">The sequence shown here is derived from an EMBL/GenBank/DDBJ whole genome shotgun (WGS) entry which is preliminary data.</text>
</comment>
<name>A0A846MM59_9BACT</name>